<reference evidence="1" key="1">
    <citation type="submission" date="2013-11" db="EMBL/GenBank/DDBJ databases">
        <title>Genome sequence of the fusiform rust pathogen reveals effectors for host alternation and coevolution with pine.</title>
        <authorList>
            <consortium name="DOE Joint Genome Institute"/>
            <person name="Smith K."/>
            <person name="Pendleton A."/>
            <person name="Kubisiak T."/>
            <person name="Anderson C."/>
            <person name="Salamov A."/>
            <person name="Aerts A."/>
            <person name="Riley R."/>
            <person name="Clum A."/>
            <person name="Lindquist E."/>
            <person name="Ence D."/>
            <person name="Campbell M."/>
            <person name="Kronenberg Z."/>
            <person name="Feau N."/>
            <person name="Dhillon B."/>
            <person name="Hamelin R."/>
            <person name="Burleigh J."/>
            <person name="Smith J."/>
            <person name="Yandell M."/>
            <person name="Nelson C."/>
            <person name="Grigoriev I."/>
            <person name="Davis J."/>
        </authorList>
    </citation>
    <scope>NUCLEOTIDE SEQUENCE</scope>
    <source>
        <strain evidence="1">G11</strain>
    </source>
</reference>
<proteinExistence type="predicted"/>
<organism evidence="1 2">
    <name type="scientific">Cronartium quercuum f. sp. fusiforme G11</name>
    <dbReference type="NCBI Taxonomy" id="708437"/>
    <lineage>
        <taxon>Eukaryota</taxon>
        <taxon>Fungi</taxon>
        <taxon>Dikarya</taxon>
        <taxon>Basidiomycota</taxon>
        <taxon>Pucciniomycotina</taxon>
        <taxon>Pucciniomycetes</taxon>
        <taxon>Pucciniales</taxon>
        <taxon>Coleosporiaceae</taxon>
        <taxon>Cronartium</taxon>
    </lineage>
</organism>
<sequence length="257" mass="29553">MSSSSILISFATHLFIYFSSFKITTLTNQSVDFFKSEMINSSQLDLFLNHLTTYLQLIRLPINSHWLSEIVSSSDQISKSLYPILQPTIYMLLTRLRFFSPISFIIPSTTQQHAQASYYRLMTIAQIQSIGRLARARNAIRTSTSNRVSPLTDINDTTISHSHQSSLIPLSTTRRSSIFIKSKTTPRSHSSICNLTDLAISQHTHLKSTHTDDYLETPYRNRRCWVVNAWKVKVQKMMVVFDEFDNDELPPLDPSWI</sequence>
<dbReference type="AlphaFoldDB" id="A0A9P6NFY2"/>
<dbReference type="EMBL" id="MU167332">
    <property type="protein sequence ID" value="KAG0142970.1"/>
    <property type="molecule type" value="Genomic_DNA"/>
</dbReference>
<evidence type="ECO:0000313" key="2">
    <source>
        <dbReference type="Proteomes" id="UP000886653"/>
    </source>
</evidence>
<gene>
    <name evidence="1" type="ORF">CROQUDRAFT_661850</name>
</gene>
<accession>A0A9P6NFY2</accession>
<comment type="caution">
    <text evidence="1">The sequence shown here is derived from an EMBL/GenBank/DDBJ whole genome shotgun (WGS) entry which is preliminary data.</text>
</comment>
<keyword evidence="2" id="KW-1185">Reference proteome</keyword>
<evidence type="ECO:0000313" key="1">
    <source>
        <dbReference type="EMBL" id="KAG0142970.1"/>
    </source>
</evidence>
<protein>
    <submittedName>
        <fullName evidence="1">Uncharacterized protein</fullName>
    </submittedName>
</protein>
<dbReference type="OrthoDB" id="10306309at2759"/>
<name>A0A9P6NFY2_9BASI</name>
<dbReference type="Proteomes" id="UP000886653">
    <property type="component" value="Unassembled WGS sequence"/>
</dbReference>